<proteinExistence type="predicted"/>
<dbReference type="EMBL" id="LANV01000001">
    <property type="protein sequence ID" value="KJV64841.1"/>
    <property type="molecule type" value="Genomic_DNA"/>
</dbReference>
<organism evidence="1 2">
    <name type="scientific">Anaplasma phagocytophilum str. ApMUC09</name>
    <dbReference type="NCBI Taxonomy" id="1359152"/>
    <lineage>
        <taxon>Bacteria</taxon>
        <taxon>Pseudomonadati</taxon>
        <taxon>Pseudomonadota</taxon>
        <taxon>Alphaproteobacteria</taxon>
        <taxon>Rickettsiales</taxon>
        <taxon>Anaplasmataceae</taxon>
        <taxon>Anaplasma</taxon>
        <taxon>phagocytophilum group</taxon>
    </lineage>
</organism>
<evidence type="ECO:0000313" key="1">
    <source>
        <dbReference type="EMBL" id="KJV64841.1"/>
    </source>
</evidence>
<name>A0A0F3NAT8_ANAPH</name>
<dbReference type="AlphaFoldDB" id="A0A0F3NAT8"/>
<comment type="caution">
    <text evidence="1">The sequence shown here is derived from an EMBL/GenBank/DDBJ whole genome shotgun (WGS) entry which is preliminary data.</text>
</comment>
<dbReference type="Proteomes" id="UP000033441">
    <property type="component" value="Unassembled WGS sequence"/>
</dbReference>
<evidence type="ECO:0000313" key="2">
    <source>
        <dbReference type="Proteomes" id="UP000033441"/>
    </source>
</evidence>
<gene>
    <name evidence="1" type="ORF">APHMUC_0175</name>
</gene>
<dbReference type="PATRIC" id="fig|1359152.3.peg.183"/>
<accession>A0A0F3NAT8</accession>
<sequence>MIESSEIHYSPTSWHVHEKEMARFSKYPKSISKKYSDPTEKQSCAALLCQKNFTGAKIRTQNSGEYTRVFHIVS</sequence>
<protein>
    <submittedName>
        <fullName evidence="1">Uncharacterized protein</fullName>
    </submittedName>
</protein>
<reference evidence="1 2" key="1">
    <citation type="submission" date="2015-02" db="EMBL/GenBank/DDBJ databases">
        <title>Genome Sequencing of Rickettsiales.</title>
        <authorList>
            <person name="Daugherty S.C."/>
            <person name="Su Q."/>
            <person name="Abolude K."/>
            <person name="Beier-Sexton M."/>
            <person name="Carlyon J.A."/>
            <person name="Carter R."/>
            <person name="Day N.P."/>
            <person name="Dumler S.J."/>
            <person name="Dyachenko V."/>
            <person name="Godinez A."/>
            <person name="Kurtti T.J."/>
            <person name="Lichay M."/>
            <person name="Mullins K.E."/>
            <person name="Ott S."/>
            <person name="Pappas-Brown V."/>
            <person name="Paris D.H."/>
            <person name="Patel P."/>
            <person name="Richards A.L."/>
            <person name="Sadzewicz L."/>
            <person name="Sears K."/>
            <person name="Seidman D."/>
            <person name="Sengamalay N."/>
            <person name="Stenos J."/>
            <person name="Tallon L.J."/>
            <person name="Vincent G."/>
            <person name="Fraser C.M."/>
            <person name="Munderloh U."/>
            <person name="Dunning-Hotopp J.C."/>
        </authorList>
    </citation>
    <scope>NUCLEOTIDE SEQUENCE [LARGE SCALE GENOMIC DNA]</scope>
    <source>
        <strain evidence="1 2">ApMUC09</strain>
    </source>
</reference>